<evidence type="ECO:0000313" key="1">
    <source>
        <dbReference type="EMBL" id="GFO38590.1"/>
    </source>
</evidence>
<dbReference type="AlphaFoldDB" id="A0AAV4D377"/>
<proteinExistence type="predicted"/>
<reference evidence="1 2" key="1">
    <citation type="journal article" date="2021" name="Elife">
        <title>Chloroplast acquisition without the gene transfer in kleptoplastic sea slugs, Plakobranchus ocellatus.</title>
        <authorList>
            <person name="Maeda T."/>
            <person name="Takahashi S."/>
            <person name="Yoshida T."/>
            <person name="Shimamura S."/>
            <person name="Takaki Y."/>
            <person name="Nagai Y."/>
            <person name="Toyoda A."/>
            <person name="Suzuki Y."/>
            <person name="Arimoto A."/>
            <person name="Ishii H."/>
            <person name="Satoh N."/>
            <person name="Nishiyama T."/>
            <person name="Hasebe M."/>
            <person name="Maruyama T."/>
            <person name="Minagawa J."/>
            <person name="Obokata J."/>
            <person name="Shigenobu S."/>
        </authorList>
    </citation>
    <scope>NUCLEOTIDE SEQUENCE [LARGE SCALE GENOMIC DNA]</scope>
</reference>
<protein>
    <submittedName>
        <fullName evidence="1">Uncharacterized protein</fullName>
    </submittedName>
</protein>
<sequence>MQDLLFANDDALVACTMQLLGPKDKGDFQETVRQEDSYLPNYHKRHYQHTESFYQRCPHTILNISGGDFMAVSLISKPCAPSMLFPASHGFKHHCSPIAFFQSSCMAISFFYLATRIDEI</sequence>
<organism evidence="1 2">
    <name type="scientific">Plakobranchus ocellatus</name>
    <dbReference type="NCBI Taxonomy" id="259542"/>
    <lineage>
        <taxon>Eukaryota</taxon>
        <taxon>Metazoa</taxon>
        <taxon>Spiralia</taxon>
        <taxon>Lophotrochozoa</taxon>
        <taxon>Mollusca</taxon>
        <taxon>Gastropoda</taxon>
        <taxon>Heterobranchia</taxon>
        <taxon>Euthyneura</taxon>
        <taxon>Panpulmonata</taxon>
        <taxon>Sacoglossa</taxon>
        <taxon>Placobranchoidea</taxon>
        <taxon>Plakobranchidae</taxon>
        <taxon>Plakobranchus</taxon>
    </lineage>
</organism>
<comment type="caution">
    <text evidence="1">The sequence shown here is derived from an EMBL/GenBank/DDBJ whole genome shotgun (WGS) entry which is preliminary data.</text>
</comment>
<keyword evidence="2" id="KW-1185">Reference proteome</keyword>
<accession>A0AAV4D377</accession>
<dbReference type="EMBL" id="BLXT01007322">
    <property type="protein sequence ID" value="GFO38590.1"/>
    <property type="molecule type" value="Genomic_DNA"/>
</dbReference>
<evidence type="ECO:0000313" key="2">
    <source>
        <dbReference type="Proteomes" id="UP000735302"/>
    </source>
</evidence>
<dbReference type="Proteomes" id="UP000735302">
    <property type="component" value="Unassembled WGS sequence"/>
</dbReference>
<name>A0AAV4D377_9GAST</name>
<gene>
    <name evidence="1" type="ORF">PoB_006509500</name>
</gene>